<reference evidence="1" key="1">
    <citation type="submission" date="2014-11" db="EMBL/GenBank/DDBJ databases">
        <authorList>
            <person name="Amaro Gonzalez C."/>
        </authorList>
    </citation>
    <scope>NUCLEOTIDE SEQUENCE</scope>
</reference>
<name>A0A0E9S011_ANGAN</name>
<evidence type="ECO:0000313" key="1">
    <source>
        <dbReference type="EMBL" id="JAH34507.1"/>
    </source>
</evidence>
<protein>
    <submittedName>
        <fullName evidence="1">Uncharacterized protein</fullName>
    </submittedName>
</protein>
<organism evidence="1">
    <name type="scientific">Anguilla anguilla</name>
    <name type="common">European freshwater eel</name>
    <name type="synonym">Muraena anguilla</name>
    <dbReference type="NCBI Taxonomy" id="7936"/>
    <lineage>
        <taxon>Eukaryota</taxon>
        <taxon>Metazoa</taxon>
        <taxon>Chordata</taxon>
        <taxon>Craniata</taxon>
        <taxon>Vertebrata</taxon>
        <taxon>Euteleostomi</taxon>
        <taxon>Actinopterygii</taxon>
        <taxon>Neopterygii</taxon>
        <taxon>Teleostei</taxon>
        <taxon>Anguilliformes</taxon>
        <taxon>Anguillidae</taxon>
        <taxon>Anguilla</taxon>
    </lineage>
</organism>
<dbReference type="AlphaFoldDB" id="A0A0E9S011"/>
<reference evidence="1" key="2">
    <citation type="journal article" date="2015" name="Fish Shellfish Immunol.">
        <title>Early steps in the European eel (Anguilla anguilla)-Vibrio vulnificus interaction in the gills: Role of the RtxA13 toxin.</title>
        <authorList>
            <person name="Callol A."/>
            <person name="Pajuelo D."/>
            <person name="Ebbesson L."/>
            <person name="Teles M."/>
            <person name="MacKenzie S."/>
            <person name="Amaro C."/>
        </authorList>
    </citation>
    <scope>NUCLEOTIDE SEQUENCE</scope>
</reference>
<sequence>MSGAILNHPGLAHTRIHTDHSSCFMNIFHFKKFTKWSLQNGDTAYTYTQFR</sequence>
<accession>A0A0E9S011</accession>
<proteinExistence type="predicted"/>
<dbReference type="EMBL" id="GBXM01074070">
    <property type="protein sequence ID" value="JAH34507.1"/>
    <property type="molecule type" value="Transcribed_RNA"/>
</dbReference>